<evidence type="ECO:0000256" key="2">
    <source>
        <dbReference type="ARBA" id="ARBA00006906"/>
    </source>
</evidence>
<dbReference type="HOGENOM" id="CLU_077795_2_2_3"/>
<dbReference type="KEGG" id="pme:NATL1_03051"/>
<protein>
    <submittedName>
        <fullName evidence="6">Possible 2-keto-3-deoxy-6-phosphogluconate aldolase</fullName>
        <ecNumber evidence="6">4.1.2.14</ecNumber>
        <ecNumber evidence="6">4.1.3.16</ecNumber>
    </submittedName>
</protein>
<dbReference type="AlphaFoldDB" id="A2C059"/>
<keyword evidence="5" id="KW-0119">Carbohydrate metabolism</keyword>
<dbReference type="EC" id="4.1.2.14" evidence="6"/>
<gene>
    <name evidence="6" type="primary">eda</name>
    <name evidence="6" type="ordered locus">NATL1_03051</name>
</gene>
<dbReference type="RefSeq" id="WP_011823080.1">
    <property type="nucleotide sequence ID" value="NC_008819.1"/>
</dbReference>
<dbReference type="CDD" id="cd00452">
    <property type="entry name" value="KDPG_aldolase"/>
    <property type="match status" value="1"/>
</dbReference>
<name>A2C059_PROM1</name>
<dbReference type="Proteomes" id="UP000002592">
    <property type="component" value="Chromosome"/>
</dbReference>
<dbReference type="eggNOG" id="COG0800">
    <property type="taxonomic scope" value="Bacteria"/>
</dbReference>
<evidence type="ECO:0000256" key="1">
    <source>
        <dbReference type="ARBA" id="ARBA00004761"/>
    </source>
</evidence>
<organism evidence="6 7">
    <name type="scientific">Prochlorococcus marinus (strain NATL1A)</name>
    <dbReference type="NCBI Taxonomy" id="167555"/>
    <lineage>
        <taxon>Bacteria</taxon>
        <taxon>Bacillati</taxon>
        <taxon>Cyanobacteriota</taxon>
        <taxon>Cyanophyceae</taxon>
        <taxon>Synechococcales</taxon>
        <taxon>Prochlorococcaceae</taxon>
        <taxon>Prochlorococcus</taxon>
    </lineage>
</organism>
<dbReference type="EC" id="4.1.3.16" evidence="6"/>
<comment type="subunit">
    <text evidence="3">Homotrimer.</text>
</comment>
<dbReference type="GO" id="GO:0008700">
    <property type="term" value="F:(R,S)-4-hydroxy-2-oxoglutarate aldolase activity"/>
    <property type="evidence" value="ECO:0007669"/>
    <property type="project" value="UniProtKB-EC"/>
</dbReference>
<dbReference type="PANTHER" id="PTHR30246:SF1">
    <property type="entry name" value="2-DEHYDRO-3-DEOXY-6-PHOSPHOGALACTONATE ALDOLASE-RELATED"/>
    <property type="match status" value="1"/>
</dbReference>
<evidence type="ECO:0000313" key="6">
    <source>
        <dbReference type="EMBL" id="ABM74869.1"/>
    </source>
</evidence>
<evidence type="ECO:0000256" key="3">
    <source>
        <dbReference type="ARBA" id="ARBA00011233"/>
    </source>
</evidence>
<evidence type="ECO:0000313" key="7">
    <source>
        <dbReference type="Proteomes" id="UP000002592"/>
    </source>
</evidence>
<dbReference type="InterPro" id="IPR013785">
    <property type="entry name" value="Aldolase_TIM"/>
</dbReference>
<sequence>MEAKQNNLIKSLRIQPLIVVIRLEHNFFNLSKKKENLLSKIEKLSNFGIKNIEIGWDSNPEWVNLILEIKKRFKSINIGVASISSRQSLESILSLDVNYSMSQFFNKEIHIQAIEYNQLVIPGISNIENFKEAIDLGYKIVKIFPASKLGINFINELKDFKKKDIFFIGAGGIKSKNLKKFLKSGYDALVIGRELRNQTPDKDLEIWLEDY</sequence>
<evidence type="ECO:0000256" key="4">
    <source>
        <dbReference type="ARBA" id="ARBA00023239"/>
    </source>
</evidence>
<comment type="similarity">
    <text evidence="2">Belongs to the KHG/KDPG aldolase family.</text>
</comment>
<dbReference type="Pfam" id="PF01081">
    <property type="entry name" value="Aldolase"/>
    <property type="match status" value="1"/>
</dbReference>
<comment type="pathway">
    <text evidence="1">Carbohydrate acid metabolism.</text>
</comment>
<dbReference type="EMBL" id="CP000553">
    <property type="protein sequence ID" value="ABM74869.1"/>
    <property type="molecule type" value="Genomic_DNA"/>
</dbReference>
<keyword evidence="4 6" id="KW-0456">Lyase</keyword>
<dbReference type="PANTHER" id="PTHR30246">
    <property type="entry name" value="2-KETO-3-DEOXY-6-PHOSPHOGLUCONATE ALDOLASE"/>
    <property type="match status" value="1"/>
</dbReference>
<dbReference type="GO" id="GO:0008675">
    <property type="term" value="F:2-dehydro-3-deoxy-phosphogluconate aldolase activity"/>
    <property type="evidence" value="ECO:0007669"/>
    <property type="project" value="UniProtKB-EC"/>
</dbReference>
<accession>A2C059</accession>
<proteinExistence type="inferred from homology"/>
<evidence type="ECO:0000256" key="5">
    <source>
        <dbReference type="ARBA" id="ARBA00023277"/>
    </source>
</evidence>
<dbReference type="Gene3D" id="3.20.20.70">
    <property type="entry name" value="Aldolase class I"/>
    <property type="match status" value="1"/>
</dbReference>
<dbReference type="InterPro" id="IPR000887">
    <property type="entry name" value="Aldlse_KDPG_KHG"/>
</dbReference>
<reference evidence="7" key="1">
    <citation type="journal article" date="2007" name="PLoS Genet.">
        <title>Patterns and implications of gene gain and loss in the evolution of Prochlorococcus.</title>
        <authorList>
            <person name="Kettler G.C."/>
            <person name="Martiny A.C."/>
            <person name="Huang K."/>
            <person name="Zucker J."/>
            <person name="Coleman M.L."/>
            <person name="Rodrigue S."/>
            <person name="Chen F."/>
            <person name="Lapidus A."/>
            <person name="Ferriera S."/>
            <person name="Johnson J."/>
            <person name="Steglich C."/>
            <person name="Church G.M."/>
            <person name="Richardson P."/>
            <person name="Chisholm S.W."/>
        </authorList>
    </citation>
    <scope>NUCLEOTIDE SEQUENCE [LARGE SCALE GENOMIC DNA]</scope>
    <source>
        <strain evidence="7">NATL1A</strain>
    </source>
</reference>
<dbReference type="SUPFAM" id="SSF51569">
    <property type="entry name" value="Aldolase"/>
    <property type="match status" value="1"/>
</dbReference>